<dbReference type="PANTHER" id="PTHR24031">
    <property type="entry name" value="RNA HELICASE"/>
    <property type="match status" value="1"/>
</dbReference>
<name>A0A9C5ZDD7_9MUSC</name>
<keyword evidence="4 6" id="KW-0067">ATP-binding</keyword>
<evidence type="ECO:0000256" key="5">
    <source>
        <dbReference type="PROSITE-ProRule" id="PRU00552"/>
    </source>
</evidence>
<dbReference type="RefSeq" id="XP_037894444.1">
    <property type="nucleotide sequence ID" value="XM_038038516.1"/>
</dbReference>
<dbReference type="Gene3D" id="3.40.50.300">
    <property type="entry name" value="P-loop containing nucleotide triphosphate hydrolases"/>
    <property type="match status" value="1"/>
</dbReference>
<keyword evidence="3 6" id="KW-0347">Helicase</keyword>
<dbReference type="Pfam" id="PF00270">
    <property type="entry name" value="DEAD"/>
    <property type="match status" value="1"/>
</dbReference>
<comment type="catalytic activity">
    <reaction evidence="6">
        <text>ATP + H2O = ADP + phosphate + H(+)</text>
        <dbReference type="Rhea" id="RHEA:13065"/>
        <dbReference type="ChEBI" id="CHEBI:15377"/>
        <dbReference type="ChEBI" id="CHEBI:15378"/>
        <dbReference type="ChEBI" id="CHEBI:30616"/>
        <dbReference type="ChEBI" id="CHEBI:43474"/>
        <dbReference type="ChEBI" id="CHEBI:456216"/>
        <dbReference type="EC" id="3.6.4.13"/>
    </reaction>
</comment>
<organism evidence="9 10">
    <name type="scientific">Glossina fuscipes</name>
    <dbReference type="NCBI Taxonomy" id="7396"/>
    <lineage>
        <taxon>Eukaryota</taxon>
        <taxon>Metazoa</taxon>
        <taxon>Ecdysozoa</taxon>
        <taxon>Arthropoda</taxon>
        <taxon>Hexapoda</taxon>
        <taxon>Insecta</taxon>
        <taxon>Pterygota</taxon>
        <taxon>Neoptera</taxon>
        <taxon>Endopterygota</taxon>
        <taxon>Diptera</taxon>
        <taxon>Brachycera</taxon>
        <taxon>Muscomorpha</taxon>
        <taxon>Hippoboscoidea</taxon>
        <taxon>Glossinidae</taxon>
        <taxon>Glossina</taxon>
    </lineage>
</organism>
<dbReference type="PROSITE" id="PS51195">
    <property type="entry name" value="Q_MOTIF"/>
    <property type="match status" value="1"/>
</dbReference>
<evidence type="ECO:0000259" key="8">
    <source>
        <dbReference type="PROSITE" id="PS51195"/>
    </source>
</evidence>
<feature type="domain" description="Helicase ATP-binding" evidence="7">
    <location>
        <begin position="38"/>
        <end position="159"/>
    </location>
</feature>
<feature type="short sequence motif" description="Q motif" evidence="5">
    <location>
        <begin position="7"/>
        <end position="35"/>
    </location>
</feature>
<evidence type="ECO:0000313" key="9">
    <source>
        <dbReference type="Proteomes" id="UP000092443"/>
    </source>
</evidence>
<accession>A0A9C5ZDD7</accession>
<evidence type="ECO:0000313" key="11">
    <source>
        <dbReference type="RefSeq" id="XP_037894445.1"/>
    </source>
</evidence>
<reference evidence="10 11" key="1">
    <citation type="submission" date="2025-04" db="UniProtKB">
        <authorList>
            <consortium name="RefSeq"/>
        </authorList>
    </citation>
    <scope>IDENTIFICATION</scope>
    <source>
        <tissue evidence="10 11">Whole body pupa</tissue>
    </source>
</reference>
<evidence type="ECO:0000256" key="3">
    <source>
        <dbReference type="ARBA" id="ARBA00022806"/>
    </source>
</evidence>
<dbReference type="AlphaFoldDB" id="A0A9C5ZDD7"/>
<evidence type="ECO:0000259" key="7">
    <source>
        <dbReference type="PROSITE" id="PS51192"/>
    </source>
</evidence>
<dbReference type="EC" id="3.6.4.13" evidence="6"/>
<dbReference type="Proteomes" id="UP000092443">
    <property type="component" value="Unplaced"/>
</dbReference>
<feature type="domain" description="DEAD-box RNA helicase Q" evidence="8">
    <location>
        <begin position="7"/>
        <end position="35"/>
    </location>
</feature>
<dbReference type="KEGG" id="gfs:119640452"/>
<proteinExistence type="inferred from homology"/>
<dbReference type="InterPro" id="IPR027417">
    <property type="entry name" value="P-loop_NTPase"/>
</dbReference>
<dbReference type="GO" id="GO:0003723">
    <property type="term" value="F:RNA binding"/>
    <property type="evidence" value="ECO:0007669"/>
    <property type="project" value="UniProtKB-UniRule"/>
</dbReference>
<keyword evidence="9" id="KW-1185">Reference proteome</keyword>
<evidence type="ECO:0000256" key="4">
    <source>
        <dbReference type="ARBA" id="ARBA00022840"/>
    </source>
</evidence>
<evidence type="ECO:0000256" key="1">
    <source>
        <dbReference type="ARBA" id="ARBA00022741"/>
    </source>
</evidence>
<evidence type="ECO:0000313" key="10">
    <source>
        <dbReference type="RefSeq" id="XP_037894444.1"/>
    </source>
</evidence>
<dbReference type="GO" id="GO:0003724">
    <property type="term" value="F:RNA helicase activity"/>
    <property type="evidence" value="ECO:0007669"/>
    <property type="project" value="UniProtKB-EC"/>
</dbReference>
<dbReference type="GeneID" id="119640452"/>
<dbReference type="InterPro" id="IPR014001">
    <property type="entry name" value="Helicase_ATP-bd"/>
</dbReference>
<dbReference type="InterPro" id="IPR011545">
    <property type="entry name" value="DEAD/DEAH_box_helicase_dom"/>
</dbReference>
<dbReference type="PROSITE" id="PS51192">
    <property type="entry name" value="HELICASE_ATP_BIND_1"/>
    <property type="match status" value="1"/>
</dbReference>
<comment type="function">
    <text evidence="6">RNA helicase.</text>
</comment>
<dbReference type="InterPro" id="IPR014014">
    <property type="entry name" value="RNA_helicase_DEAD_Q_motif"/>
</dbReference>
<keyword evidence="1 6" id="KW-0547">Nucleotide-binding</keyword>
<dbReference type="GO" id="GO:0016787">
    <property type="term" value="F:hydrolase activity"/>
    <property type="evidence" value="ECO:0007669"/>
    <property type="project" value="UniProtKB-KW"/>
</dbReference>
<dbReference type="RefSeq" id="XP_037894445.1">
    <property type="nucleotide sequence ID" value="XM_038038517.1"/>
</dbReference>
<evidence type="ECO:0000256" key="6">
    <source>
        <dbReference type="RuleBase" id="RU365068"/>
    </source>
</evidence>
<gene>
    <name evidence="10 11" type="primary">LOC119640452</name>
</gene>
<protein>
    <recommendedName>
        <fullName evidence="6">ATP-dependent RNA helicase</fullName>
        <ecNumber evidence="6">3.6.4.13</ecNumber>
    </recommendedName>
</protein>
<comment type="domain">
    <text evidence="6">The Q motif is unique to and characteristic of the DEAD box family of RNA helicases and controls ATP binding and hydrolysis.</text>
</comment>
<dbReference type="GO" id="GO:0005524">
    <property type="term" value="F:ATP binding"/>
    <property type="evidence" value="ECO:0007669"/>
    <property type="project" value="UniProtKB-UniRule"/>
</dbReference>
<dbReference type="SUPFAM" id="SSF52540">
    <property type="entry name" value="P-loop containing nucleoside triphosphate hydrolases"/>
    <property type="match status" value="1"/>
</dbReference>
<evidence type="ECO:0000256" key="2">
    <source>
        <dbReference type="ARBA" id="ARBA00022801"/>
    </source>
</evidence>
<keyword evidence="2 6" id="KW-0378">Hydrolase</keyword>
<sequence length="159" mass="17860">MSRKKWTTLEKPPLSSLVLDVVESMGFELMTPVQAAAILSLLSRKDVSAKAVTGSRNTLAFLVPLLEMLSRRSNESPWTPKEIGAIIISPTRELASQISEAWQVFLTHEQLKHLRQKLIVSGSSIEEGTKSVQNEGPTISTNQHIYYKDLNWLDRLIVF</sequence>
<keyword evidence="6" id="KW-0694">RNA-binding</keyword>
<comment type="similarity">
    <text evidence="6">Belongs to the DEAD box helicase family.</text>
</comment>